<accession>A0A8E5MG12</accession>
<evidence type="ECO:0000313" key="1">
    <source>
        <dbReference type="EMBL" id="QUC18082.1"/>
    </source>
</evidence>
<dbReference type="AlphaFoldDB" id="A0A8E5MG12"/>
<evidence type="ECO:0000313" key="2">
    <source>
        <dbReference type="Proteomes" id="UP000027002"/>
    </source>
</evidence>
<dbReference type="RefSeq" id="XP_042995755.1">
    <property type="nucleotide sequence ID" value="XM_043139821.1"/>
</dbReference>
<dbReference type="KEGG" id="uvi:66063101"/>
<dbReference type="EMBL" id="CP072754">
    <property type="protein sequence ID" value="QUC18082.1"/>
    <property type="molecule type" value="Genomic_DNA"/>
</dbReference>
<dbReference type="Proteomes" id="UP000027002">
    <property type="component" value="Chromosome 2"/>
</dbReference>
<reference evidence="1" key="1">
    <citation type="submission" date="2020-03" db="EMBL/GenBank/DDBJ databases">
        <title>A mixture of massive structural variations and highly conserved coding sequences in Ustilaginoidea virens genome.</title>
        <authorList>
            <person name="Zhang K."/>
            <person name="Zhao Z."/>
            <person name="Zhang Z."/>
            <person name="Li Y."/>
            <person name="Hsiang T."/>
            <person name="Sun W."/>
        </authorList>
    </citation>
    <scope>NUCLEOTIDE SEQUENCE</scope>
    <source>
        <strain evidence="1">UV-8b</strain>
    </source>
</reference>
<protein>
    <submittedName>
        <fullName evidence="1">Uncharacterized protein</fullName>
    </submittedName>
</protein>
<name>A0A8E5MG12_USTVR</name>
<gene>
    <name evidence="1" type="ORF">UV8b_02323</name>
</gene>
<keyword evidence="2" id="KW-1185">Reference proteome</keyword>
<organism evidence="1 2">
    <name type="scientific">Ustilaginoidea virens</name>
    <name type="common">Rice false smut fungus</name>
    <name type="synonym">Villosiclava virens</name>
    <dbReference type="NCBI Taxonomy" id="1159556"/>
    <lineage>
        <taxon>Eukaryota</taxon>
        <taxon>Fungi</taxon>
        <taxon>Dikarya</taxon>
        <taxon>Ascomycota</taxon>
        <taxon>Pezizomycotina</taxon>
        <taxon>Sordariomycetes</taxon>
        <taxon>Hypocreomycetidae</taxon>
        <taxon>Hypocreales</taxon>
        <taxon>Clavicipitaceae</taxon>
        <taxon>Ustilaginoidea</taxon>
    </lineage>
</organism>
<proteinExistence type="predicted"/>
<sequence length="77" mass="7262">MPCLRVQLPSLPSLPLAFAATPMAPFTTFVRGALALADGPDPINGPGDYGAAGALVDWSVPGGGGGGGAAAAAAAGD</sequence>
<dbReference type="GeneID" id="66063101"/>